<reference evidence="1" key="2">
    <citation type="journal article" date="2023" name="Microbiol Resour">
        <title>Decontamination and Annotation of the Draft Genome Sequence of the Oomycete Lagenidium giganteum ARSEF 373.</title>
        <authorList>
            <person name="Morgan W.R."/>
            <person name="Tartar A."/>
        </authorList>
    </citation>
    <scope>NUCLEOTIDE SEQUENCE</scope>
    <source>
        <strain evidence="1">ARSEF 373</strain>
    </source>
</reference>
<proteinExistence type="predicted"/>
<keyword evidence="2" id="KW-1185">Reference proteome</keyword>
<gene>
    <name evidence="1" type="ORF">N0F65_001387</name>
</gene>
<dbReference type="EMBL" id="DAKRPA010000094">
    <property type="protein sequence ID" value="DAZ98948.1"/>
    <property type="molecule type" value="Genomic_DNA"/>
</dbReference>
<comment type="caution">
    <text evidence="1">The sequence shown here is derived from an EMBL/GenBank/DDBJ whole genome shotgun (WGS) entry which is preliminary data.</text>
</comment>
<sequence>MTLGITNRNVPRAVITVQSRRYCSIRQPIWCRGGHAGCGTKLQASLRGIHKEVLEATERRRLYQMANDTGRTCNFDVGDFLGPFIIVETRPYAFTVKHLISGAAHEMHGSRLKYDANADLNVSKEIRKFISQQGIKLAAAELRDHRSNASTQRWDLLSNIEDSWEAFDSIKNDVPQIVSVGVGGVVRSVRSYVEVAGDTAHTGYDVEQREMIVGIVGGVAYL</sequence>
<dbReference type="Proteomes" id="UP001146120">
    <property type="component" value="Unassembled WGS sequence"/>
</dbReference>
<reference evidence="1" key="1">
    <citation type="submission" date="2022-11" db="EMBL/GenBank/DDBJ databases">
        <authorList>
            <person name="Morgan W.R."/>
            <person name="Tartar A."/>
        </authorList>
    </citation>
    <scope>NUCLEOTIDE SEQUENCE</scope>
    <source>
        <strain evidence="1">ARSEF 373</strain>
    </source>
</reference>
<name>A0AAV2Z0M7_9STRA</name>
<evidence type="ECO:0000313" key="1">
    <source>
        <dbReference type="EMBL" id="DAZ98948.1"/>
    </source>
</evidence>
<evidence type="ECO:0000313" key="2">
    <source>
        <dbReference type="Proteomes" id="UP001146120"/>
    </source>
</evidence>
<organism evidence="1 2">
    <name type="scientific">Lagenidium giganteum</name>
    <dbReference type="NCBI Taxonomy" id="4803"/>
    <lineage>
        <taxon>Eukaryota</taxon>
        <taxon>Sar</taxon>
        <taxon>Stramenopiles</taxon>
        <taxon>Oomycota</taxon>
        <taxon>Peronosporomycetes</taxon>
        <taxon>Pythiales</taxon>
        <taxon>Pythiaceae</taxon>
    </lineage>
</organism>
<protein>
    <submittedName>
        <fullName evidence="1">Uncharacterized protein</fullName>
    </submittedName>
</protein>
<dbReference type="AlphaFoldDB" id="A0AAV2Z0M7"/>
<accession>A0AAV2Z0M7</accession>